<accession>A0A7Z7PP28</accession>
<sequence>MSSKTDKIITPHVDQETVLKMVSGELDPMEKVVMELHIKGCKSCRKIYEESKKRIQVLNNWSIDTLKNLKKADKRIVISGIGLSGVECARCVSYMDRRTCFVLEGEILFGNALENTEYLLLLVDASYGAVSGDYIERIAIAKSNGTKVLTLVFSSRTGLMCTEELKRFIIAVGEVSEKLLVPVGFPSIRRSPEEICRLGLDVLSQLGSKAMLFVSDNEFCMLSDNFLYAMIERVEHVLNPLTLVKKIKNILKKLPGSNSRKSVAIIFRTSKLDSNRGLNFATIEKQIKKALAGYSIAIRIDPELGDDIISATLIIGLSKVDDIIIAERVAKTSRFSRKPAYWATGLGLSALAALAFFLVMENRNIENYRKQLFNRLDNLRAIIYKNYDISSSKLDTYNETMYYSGKYLQNLSNSLNLWEIRLINYEMQLSFADSIKKLSTIDKMLENIEWQFWEEILRISQEESPRNMFN</sequence>
<keyword evidence="3" id="KW-1185">Reference proteome</keyword>
<keyword evidence="1" id="KW-1133">Transmembrane helix</keyword>
<keyword evidence="1" id="KW-0812">Transmembrane</keyword>
<dbReference type="EMBL" id="LS974202">
    <property type="protein sequence ID" value="SSC12570.1"/>
    <property type="molecule type" value="Genomic_DNA"/>
</dbReference>
<dbReference type="AlphaFoldDB" id="A0A7Z7PP28"/>
<evidence type="ECO:0000313" key="3">
    <source>
        <dbReference type="Proteomes" id="UP000250796"/>
    </source>
</evidence>
<protein>
    <recommendedName>
        <fullName evidence="4">Zinc-finger domain-containing protein</fullName>
    </recommendedName>
</protein>
<keyword evidence="1" id="KW-0472">Membrane</keyword>
<proteinExistence type="predicted"/>
<evidence type="ECO:0000313" key="2">
    <source>
        <dbReference type="EMBL" id="SSC12570.1"/>
    </source>
</evidence>
<dbReference type="Proteomes" id="UP000250796">
    <property type="component" value="Chromosome MESINF"/>
</dbReference>
<dbReference type="RefSeq" id="WP_169698867.1">
    <property type="nucleotide sequence ID" value="NZ_LS974202.1"/>
</dbReference>
<evidence type="ECO:0000256" key="1">
    <source>
        <dbReference type="SAM" id="Phobius"/>
    </source>
</evidence>
<feature type="transmembrane region" description="Helical" evidence="1">
    <location>
        <begin position="340"/>
        <end position="360"/>
    </location>
</feature>
<gene>
    <name evidence="2" type="ORF">MESINF_1126</name>
</gene>
<organism evidence="2 3">
    <name type="scientific">Mesotoga infera</name>
    <dbReference type="NCBI Taxonomy" id="1236046"/>
    <lineage>
        <taxon>Bacteria</taxon>
        <taxon>Thermotogati</taxon>
        <taxon>Thermotogota</taxon>
        <taxon>Thermotogae</taxon>
        <taxon>Kosmotogales</taxon>
        <taxon>Kosmotogaceae</taxon>
        <taxon>Mesotoga</taxon>
    </lineage>
</organism>
<reference evidence="2 3" key="1">
    <citation type="submission" date="2017-01" db="EMBL/GenBank/DDBJ databases">
        <authorList>
            <person name="Erauso G."/>
        </authorList>
    </citation>
    <scope>NUCLEOTIDE SEQUENCE [LARGE SCALE GENOMIC DNA]</scope>
    <source>
        <strain evidence="2">MESINF1</strain>
    </source>
</reference>
<dbReference type="KEGG" id="minf:MESINF_1126"/>
<evidence type="ECO:0008006" key="4">
    <source>
        <dbReference type="Google" id="ProtNLM"/>
    </source>
</evidence>
<name>A0A7Z7PP28_9BACT</name>